<evidence type="ECO:0000313" key="2">
    <source>
        <dbReference type="EMBL" id="PTU30090.1"/>
    </source>
</evidence>
<gene>
    <name evidence="2" type="ORF">CJD38_16210</name>
</gene>
<proteinExistence type="predicted"/>
<keyword evidence="3" id="KW-1185">Reference proteome</keyword>
<keyword evidence="1" id="KW-0732">Signal</keyword>
<reference evidence="2 3" key="1">
    <citation type="submission" date="2018-04" db="EMBL/GenBank/DDBJ databases">
        <title>Novel species isolated from glacier.</title>
        <authorList>
            <person name="Liu Q."/>
            <person name="Xin Y.-H."/>
        </authorList>
    </citation>
    <scope>NUCLEOTIDE SEQUENCE [LARGE SCALE GENOMIC DNA]</scope>
    <source>
        <strain evidence="2 3">GT1R17</strain>
    </source>
</reference>
<dbReference type="Proteomes" id="UP000244248">
    <property type="component" value="Unassembled WGS sequence"/>
</dbReference>
<name>A0A2T5MC04_9GAMM</name>
<feature type="signal peptide" evidence="1">
    <location>
        <begin position="1"/>
        <end position="23"/>
    </location>
</feature>
<sequence length="97" mass="9820">MRFLYFVRVAVVGMGIYGLAASAAEPGINLNTQIASQKIAVRVSTGSPTAVVVKAKGPVLNANINLQGQGSDCSQLVSRIALGLCVPGGPDGPVSPN</sequence>
<comment type="caution">
    <text evidence="2">The sequence shown here is derived from an EMBL/GenBank/DDBJ whole genome shotgun (WGS) entry which is preliminary data.</text>
</comment>
<evidence type="ECO:0000256" key="1">
    <source>
        <dbReference type="SAM" id="SignalP"/>
    </source>
</evidence>
<evidence type="ECO:0000313" key="3">
    <source>
        <dbReference type="Proteomes" id="UP000244248"/>
    </source>
</evidence>
<feature type="chain" id="PRO_5015505962" evidence="1">
    <location>
        <begin position="24"/>
        <end position="97"/>
    </location>
</feature>
<accession>A0A2T5MC04</accession>
<organism evidence="2 3">
    <name type="scientific">Stenotrophobium rhamnosiphilum</name>
    <dbReference type="NCBI Taxonomy" id="2029166"/>
    <lineage>
        <taxon>Bacteria</taxon>
        <taxon>Pseudomonadati</taxon>
        <taxon>Pseudomonadota</taxon>
        <taxon>Gammaproteobacteria</taxon>
        <taxon>Nevskiales</taxon>
        <taxon>Nevskiaceae</taxon>
        <taxon>Stenotrophobium</taxon>
    </lineage>
</organism>
<dbReference type="AlphaFoldDB" id="A0A2T5MC04"/>
<dbReference type="EMBL" id="QANS01000007">
    <property type="protein sequence ID" value="PTU30090.1"/>
    <property type="molecule type" value="Genomic_DNA"/>
</dbReference>
<protein>
    <submittedName>
        <fullName evidence="2">Uncharacterized protein</fullName>
    </submittedName>
</protein>
<dbReference type="RefSeq" id="WP_146166007.1">
    <property type="nucleotide sequence ID" value="NZ_QANS01000007.1"/>
</dbReference>